<keyword evidence="2" id="KW-0812">Transmembrane</keyword>
<reference evidence="3 4" key="1">
    <citation type="submission" date="2019-12" db="EMBL/GenBank/DDBJ databases">
        <title>Genomic-based taxomic classification of the family Erythrobacteraceae.</title>
        <authorList>
            <person name="Xu L."/>
        </authorList>
    </citation>
    <scope>NUCLEOTIDE SEQUENCE [LARGE SCALE GENOMIC DNA]</scope>
    <source>
        <strain evidence="3 4">DSM 17792</strain>
    </source>
</reference>
<keyword evidence="2" id="KW-0472">Membrane</keyword>
<accession>A0A844XVI6</accession>
<protein>
    <submittedName>
        <fullName evidence="3">Uncharacterized protein</fullName>
    </submittedName>
</protein>
<dbReference type="AlphaFoldDB" id="A0A844XVI6"/>
<dbReference type="RefSeq" id="WP_160728512.1">
    <property type="nucleotide sequence ID" value="NZ_WTYC01000006.1"/>
</dbReference>
<proteinExistence type="predicted"/>
<evidence type="ECO:0000313" key="4">
    <source>
        <dbReference type="Proteomes" id="UP000448199"/>
    </source>
</evidence>
<evidence type="ECO:0000313" key="3">
    <source>
        <dbReference type="EMBL" id="MXO48978.1"/>
    </source>
</evidence>
<feature type="region of interest" description="Disordered" evidence="1">
    <location>
        <begin position="80"/>
        <end position="160"/>
    </location>
</feature>
<keyword evidence="2" id="KW-1133">Transmembrane helix</keyword>
<feature type="transmembrane region" description="Helical" evidence="2">
    <location>
        <begin position="48"/>
        <end position="68"/>
    </location>
</feature>
<dbReference type="OrthoDB" id="7411259at2"/>
<gene>
    <name evidence="3" type="ORF">GRI69_11985</name>
</gene>
<evidence type="ECO:0000256" key="1">
    <source>
        <dbReference type="SAM" id="MobiDB-lite"/>
    </source>
</evidence>
<feature type="region of interest" description="Disordered" evidence="1">
    <location>
        <begin position="1"/>
        <end position="30"/>
    </location>
</feature>
<dbReference type="Proteomes" id="UP000448199">
    <property type="component" value="Unassembled WGS sequence"/>
</dbReference>
<feature type="compositionally biased region" description="Basic and acidic residues" evidence="1">
    <location>
        <begin position="1"/>
        <end position="10"/>
    </location>
</feature>
<keyword evidence="4" id="KW-1185">Reference proteome</keyword>
<comment type="caution">
    <text evidence="3">The sequence shown here is derived from an EMBL/GenBank/DDBJ whole genome shotgun (WGS) entry which is preliminary data.</text>
</comment>
<sequence length="237" mass="26227">MTEDDGRGEKGNGGPKQALPSDVLPPRPTSYTAAELAEMERRERLGGWLLLFFGGAALATAALAFYLFSDEIQQNDEFVRLDPEGPVEEDDSPFFWGEARPEPTESPEADPSESKVAAQRRVEELPTIEATPESGEQTFNFPPPPRENPAPTFLGPPVGSVDRETARALRSGKAQLWQEDGKRGYVLVSEIVSYGPRECRQVSYSQFEQGRQVTSSATQWCRQAKAGKWRVDPRGPE</sequence>
<evidence type="ECO:0000256" key="2">
    <source>
        <dbReference type="SAM" id="Phobius"/>
    </source>
</evidence>
<name>A0A844XVI6_9SPHN</name>
<dbReference type="EMBL" id="WTYC01000006">
    <property type="protein sequence ID" value="MXO48978.1"/>
    <property type="molecule type" value="Genomic_DNA"/>
</dbReference>
<organism evidence="3 4">
    <name type="scientific">Qipengyuania vulgaris</name>
    <dbReference type="NCBI Taxonomy" id="291985"/>
    <lineage>
        <taxon>Bacteria</taxon>
        <taxon>Pseudomonadati</taxon>
        <taxon>Pseudomonadota</taxon>
        <taxon>Alphaproteobacteria</taxon>
        <taxon>Sphingomonadales</taxon>
        <taxon>Erythrobacteraceae</taxon>
        <taxon>Qipengyuania</taxon>
    </lineage>
</organism>